<dbReference type="STRING" id="1480615.AWJ14_06680"/>
<dbReference type="PANTHER" id="PTHR30469:SF15">
    <property type="entry name" value="HLYD FAMILY OF SECRETION PROTEINS"/>
    <property type="match status" value="1"/>
</dbReference>
<dbReference type="Proteomes" id="UP000094795">
    <property type="component" value="Unassembled WGS sequence"/>
</dbReference>
<comment type="caution">
    <text evidence="5">The sequence shown here is derived from an EMBL/GenBank/DDBJ whole genome shotgun (WGS) entry which is preliminary data.</text>
</comment>
<dbReference type="Gene3D" id="2.40.50.100">
    <property type="match status" value="1"/>
</dbReference>
<keyword evidence="6" id="KW-1185">Reference proteome</keyword>
<keyword evidence="2" id="KW-0175">Coiled coil</keyword>
<evidence type="ECO:0000313" key="5">
    <source>
        <dbReference type="EMBL" id="OCW55662.1"/>
    </source>
</evidence>
<dbReference type="SUPFAM" id="SSF111369">
    <property type="entry name" value="HlyD-like secretion proteins"/>
    <property type="match status" value="1"/>
</dbReference>
<evidence type="ECO:0000256" key="1">
    <source>
        <dbReference type="ARBA" id="ARBA00009477"/>
    </source>
</evidence>
<evidence type="ECO:0000256" key="2">
    <source>
        <dbReference type="SAM" id="Coils"/>
    </source>
</evidence>
<dbReference type="NCBIfam" id="TIGR01730">
    <property type="entry name" value="RND_mfp"/>
    <property type="match status" value="1"/>
</dbReference>
<dbReference type="RefSeq" id="WP_066184652.1">
    <property type="nucleotide sequence ID" value="NZ_LQZT01000050.1"/>
</dbReference>
<feature type="chain" id="PRO_5008656313" evidence="3">
    <location>
        <begin position="21"/>
        <end position="323"/>
    </location>
</feature>
<evidence type="ECO:0000256" key="3">
    <source>
        <dbReference type="SAM" id="SignalP"/>
    </source>
</evidence>
<dbReference type="GO" id="GO:0015562">
    <property type="term" value="F:efflux transmembrane transporter activity"/>
    <property type="evidence" value="ECO:0007669"/>
    <property type="project" value="TreeGrafter"/>
</dbReference>
<gene>
    <name evidence="5" type="ORF">AWJ14_06680</name>
</gene>
<dbReference type="EMBL" id="LQZT01000050">
    <property type="protein sequence ID" value="OCW55662.1"/>
    <property type="molecule type" value="Genomic_DNA"/>
</dbReference>
<feature type="signal peptide" evidence="3">
    <location>
        <begin position="1"/>
        <end position="20"/>
    </location>
</feature>
<dbReference type="AlphaFoldDB" id="A0A1C1YQ63"/>
<accession>A0A1C1YQ63</accession>
<name>A0A1C1YQ63_9HYPH</name>
<dbReference type="Gene3D" id="2.40.420.20">
    <property type="match status" value="1"/>
</dbReference>
<sequence>MKHLSIALLLLTATTALVRAETLTLAPTEITEWKAVQARVESRDVVPARARIGGVIADLSISEGDLVTAGQQLGLVKDDKIAFQIAAQDAQQAALEAQLVTAEAEYKRADTLVNQGVVTRQRLAQLATDVEVIRNQIAATKASRAVLTQQETEGAVIAPADGRVLTVPATRGSVILPGEAIATIGSGGFFLRLAVPERFAGELEAGAEIRIATEGGESEGRLAKIYPEIDNGRVIADVEVDRLDTAFVNARVLVEVPVGKRAALLAPAAAVSTRHGIDFLSVRNHAGETVERTVILGALQTGEHEGMVEIISGAQAGETVVLP</sequence>
<proteinExistence type="inferred from homology"/>
<organism evidence="5 6">
    <name type="scientific">Hoeflea olei</name>
    <dbReference type="NCBI Taxonomy" id="1480615"/>
    <lineage>
        <taxon>Bacteria</taxon>
        <taxon>Pseudomonadati</taxon>
        <taxon>Pseudomonadota</taxon>
        <taxon>Alphaproteobacteria</taxon>
        <taxon>Hyphomicrobiales</taxon>
        <taxon>Rhizobiaceae</taxon>
        <taxon>Hoeflea</taxon>
    </lineage>
</organism>
<protein>
    <submittedName>
        <fullName evidence="5">Efflux transporter periplasmic adaptor subunit</fullName>
    </submittedName>
</protein>
<dbReference type="Gene3D" id="1.10.287.470">
    <property type="entry name" value="Helix hairpin bin"/>
    <property type="match status" value="1"/>
</dbReference>
<evidence type="ECO:0000259" key="4">
    <source>
        <dbReference type="Pfam" id="PF25917"/>
    </source>
</evidence>
<evidence type="ECO:0000313" key="6">
    <source>
        <dbReference type="Proteomes" id="UP000094795"/>
    </source>
</evidence>
<feature type="coiled-coil region" evidence="2">
    <location>
        <begin position="85"/>
        <end position="112"/>
    </location>
</feature>
<dbReference type="InterPro" id="IPR006143">
    <property type="entry name" value="RND_pump_MFP"/>
</dbReference>
<feature type="domain" description="Multidrug resistance protein MdtA-like barrel-sandwich hybrid" evidence="4">
    <location>
        <begin position="46"/>
        <end position="181"/>
    </location>
</feature>
<keyword evidence="3" id="KW-0732">Signal</keyword>
<comment type="similarity">
    <text evidence="1">Belongs to the membrane fusion protein (MFP) (TC 8.A.1) family.</text>
</comment>
<reference evidence="5 6" key="1">
    <citation type="submission" date="2015-12" db="EMBL/GenBank/DDBJ databases">
        <authorList>
            <person name="Shamseldin A."/>
            <person name="Moawad H."/>
            <person name="Abd El-Rahim W.M."/>
            <person name="Sadowsky M.J."/>
        </authorList>
    </citation>
    <scope>NUCLEOTIDE SEQUENCE [LARGE SCALE GENOMIC DNA]</scope>
    <source>
        <strain evidence="5 6">JC234</strain>
    </source>
</reference>
<dbReference type="OrthoDB" id="7914255at2"/>
<dbReference type="InterPro" id="IPR058625">
    <property type="entry name" value="MdtA-like_BSH"/>
</dbReference>
<dbReference type="GO" id="GO:1990281">
    <property type="term" value="C:efflux pump complex"/>
    <property type="evidence" value="ECO:0007669"/>
    <property type="project" value="TreeGrafter"/>
</dbReference>
<dbReference type="PANTHER" id="PTHR30469">
    <property type="entry name" value="MULTIDRUG RESISTANCE PROTEIN MDTA"/>
    <property type="match status" value="1"/>
</dbReference>
<dbReference type="Pfam" id="PF25917">
    <property type="entry name" value="BSH_RND"/>
    <property type="match status" value="1"/>
</dbReference>